<dbReference type="EMBL" id="JAUTDP010000006">
    <property type="protein sequence ID" value="KAK3398240.1"/>
    <property type="molecule type" value="Genomic_DNA"/>
</dbReference>
<reference evidence="2" key="1">
    <citation type="journal article" date="2023" name="Mol. Phylogenet. Evol.">
        <title>Genome-scale phylogeny and comparative genomics of the fungal order Sordariales.</title>
        <authorList>
            <person name="Hensen N."/>
            <person name="Bonometti L."/>
            <person name="Westerberg I."/>
            <person name="Brannstrom I.O."/>
            <person name="Guillou S."/>
            <person name="Cros-Aarteil S."/>
            <person name="Calhoun S."/>
            <person name="Haridas S."/>
            <person name="Kuo A."/>
            <person name="Mondo S."/>
            <person name="Pangilinan J."/>
            <person name="Riley R."/>
            <person name="LaButti K."/>
            <person name="Andreopoulos B."/>
            <person name="Lipzen A."/>
            <person name="Chen C."/>
            <person name="Yan M."/>
            <person name="Daum C."/>
            <person name="Ng V."/>
            <person name="Clum A."/>
            <person name="Steindorff A."/>
            <person name="Ohm R.A."/>
            <person name="Martin F."/>
            <person name="Silar P."/>
            <person name="Natvig D.O."/>
            <person name="Lalanne C."/>
            <person name="Gautier V."/>
            <person name="Ament-Velasquez S.L."/>
            <person name="Kruys A."/>
            <person name="Hutchinson M.I."/>
            <person name="Powell A.J."/>
            <person name="Barry K."/>
            <person name="Miller A.N."/>
            <person name="Grigoriev I.V."/>
            <person name="Debuchy R."/>
            <person name="Gladieux P."/>
            <person name="Hiltunen Thoren M."/>
            <person name="Johannesson H."/>
        </authorList>
    </citation>
    <scope>NUCLEOTIDE SEQUENCE</scope>
    <source>
        <strain evidence="2">FGSC 1904</strain>
    </source>
</reference>
<keyword evidence="3" id="KW-1185">Reference proteome</keyword>
<feature type="region of interest" description="Disordered" evidence="1">
    <location>
        <begin position="203"/>
        <end position="242"/>
    </location>
</feature>
<dbReference type="AlphaFoldDB" id="A0AAE0PE61"/>
<name>A0AAE0PE61_SORBR</name>
<evidence type="ECO:0000313" key="3">
    <source>
        <dbReference type="Proteomes" id="UP001281003"/>
    </source>
</evidence>
<gene>
    <name evidence="2" type="ORF">B0T20DRAFT_469244</name>
</gene>
<organism evidence="2 3">
    <name type="scientific">Sordaria brevicollis</name>
    <dbReference type="NCBI Taxonomy" id="83679"/>
    <lineage>
        <taxon>Eukaryota</taxon>
        <taxon>Fungi</taxon>
        <taxon>Dikarya</taxon>
        <taxon>Ascomycota</taxon>
        <taxon>Pezizomycotina</taxon>
        <taxon>Sordariomycetes</taxon>
        <taxon>Sordariomycetidae</taxon>
        <taxon>Sordariales</taxon>
        <taxon>Sordariaceae</taxon>
        <taxon>Sordaria</taxon>
    </lineage>
</organism>
<comment type="caution">
    <text evidence="2">The sequence shown here is derived from an EMBL/GenBank/DDBJ whole genome shotgun (WGS) entry which is preliminary data.</text>
</comment>
<reference evidence="2" key="2">
    <citation type="submission" date="2023-07" db="EMBL/GenBank/DDBJ databases">
        <authorList>
            <consortium name="Lawrence Berkeley National Laboratory"/>
            <person name="Haridas S."/>
            <person name="Hensen N."/>
            <person name="Bonometti L."/>
            <person name="Westerberg I."/>
            <person name="Brannstrom I.O."/>
            <person name="Guillou S."/>
            <person name="Cros-Aarteil S."/>
            <person name="Calhoun S."/>
            <person name="Kuo A."/>
            <person name="Mondo S."/>
            <person name="Pangilinan J."/>
            <person name="Riley R."/>
            <person name="LaButti K."/>
            <person name="Andreopoulos B."/>
            <person name="Lipzen A."/>
            <person name="Chen C."/>
            <person name="Yanf M."/>
            <person name="Daum C."/>
            <person name="Ng V."/>
            <person name="Clum A."/>
            <person name="Steindorff A."/>
            <person name="Ohm R."/>
            <person name="Martin F."/>
            <person name="Silar P."/>
            <person name="Natvig D."/>
            <person name="Lalanne C."/>
            <person name="Gautier V."/>
            <person name="Ament-velasquez S.L."/>
            <person name="Kruys A."/>
            <person name="Hutchinson M.I."/>
            <person name="Powell A.J."/>
            <person name="Barry K."/>
            <person name="Miller A.N."/>
            <person name="Grigoriev I.V."/>
            <person name="Debuchy R."/>
            <person name="Gladieux P."/>
            <person name="Thoren M.H."/>
            <person name="Johannesson H."/>
        </authorList>
    </citation>
    <scope>NUCLEOTIDE SEQUENCE</scope>
    <source>
        <strain evidence="2">FGSC 1904</strain>
    </source>
</reference>
<evidence type="ECO:0000256" key="1">
    <source>
        <dbReference type="SAM" id="MobiDB-lite"/>
    </source>
</evidence>
<accession>A0AAE0PE61</accession>
<feature type="region of interest" description="Disordered" evidence="1">
    <location>
        <begin position="113"/>
        <end position="133"/>
    </location>
</feature>
<protein>
    <submittedName>
        <fullName evidence="2">Uncharacterized protein</fullName>
    </submittedName>
</protein>
<dbReference type="Proteomes" id="UP001281003">
    <property type="component" value="Unassembled WGS sequence"/>
</dbReference>
<evidence type="ECO:0000313" key="2">
    <source>
        <dbReference type="EMBL" id="KAK3398240.1"/>
    </source>
</evidence>
<sequence length="242" mass="27082">MKRPEMAARFLSKCSISGQNTEAVHKRKTRDVVPTAPNQVVRPVYTRHGVTCGVSPASGKRRELLKATLKYYTTSMYRLLGGCSDNPERASAIGLDGTVEFGMEAQTDSVSFLPYPRQSPEQSTEGRARPNGNNEFRLRFYHLRVVHDTSSTRNADMSSSVDSFCIFELTIALSSFTRHPETNEASLKSGQGNFRTALMARNRSHTTPTRSSLHKRPCPTWSITSPERPTYPIGNMARNDHR</sequence>
<proteinExistence type="predicted"/>